<dbReference type="STRING" id="404433.BTW07_11900"/>
<protein>
    <submittedName>
        <fullName evidence="2">Uncharacterized protein</fullName>
    </submittedName>
</protein>
<evidence type="ECO:0000313" key="3">
    <source>
        <dbReference type="Proteomes" id="UP000186878"/>
    </source>
</evidence>
<proteinExistence type="predicted"/>
<dbReference type="Proteomes" id="UP000186878">
    <property type="component" value="Unassembled WGS sequence"/>
</dbReference>
<evidence type="ECO:0000256" key="1">
    <source>
        <dbReference type="SAM" id="MobiDB-lite"/>
    </source>
</evidence>
<accession>A0A1Q8SRD7</accession>
<feature type="region of interest" description="Disordered" evidence="1">
    <location>
        <begin position="39"/>
        <end position="63"/>
    </location>
</feature>
<keyword evidence="3" id="KW-1185">Reference proteome</keyword>
<organism evidence="2 3">
    <name type="scientific">Salinicola socius</name>
    <dbReference type="NCBI Taxonomy" id="404433"/>
    <lineage>
        <taxon>Bacteria</taxon>
        <taxon>Pseudomonadati</taxon>
        <taxon>Pseudomonadota</taxon>
        <taxon>Gammaproteobacteria</taxon>
        <taxon>Oceanospirillales</taxon>
        <taxon>Halomonadaceae</taxon>
        <taxon>Salinicola</taxon>
    </lineage>
</organism>
<name>A0A1Q8SRD7_9GAMM</name>
<feature type="compositionally biased region" description="Polar residues" evidence="1">
    <location>
        <begin position="41"/>
        <end position="54"/>
    </location>
</feature>
<evidence type="ECO:0000313" key="2">
    <source>
        <dbReference type="EMBL" id="OLO03977.1"/>
    </source>
</evidence>
<gene>
    <name evidence="2" type="ORF">BTW07_11900</name>
</gene>
<reference evidence="2 3" key="1">
    <citation type="submission" date="2016-12" db="EMBL/GenBank/DDBJ databases">
        <title>Draft genome sequences of strains Salinicola socius SMB35, Salinicola sp. MH3R3-1 and Chromohalobacter sp. SMB17 from the Verkhnekamsk potash mining region of Russia.</title>
        <authorList>
            <person name="Mavrodi D.V."/>
            <person name="Olsson B.E."/>
            <person name="Korsakova E.S."/>
            <person name="Pyankova A."/>
            <person name="Mavrodi O.V."/>
            <person name="Plotnikova E.G."/>
        </authorList>
    </citation>
    <scope>NUCLEOTIDE SEQUENCE [LARGE SCALE GENOMIC DNA]</scope>
    <source>
        <strain evidence="2 3">SMB35</strain>
    </source>
</reference>
<comment type="caution">
    <text evidence="2">The sequence shown here is derived from an EMBL/GenBank/DDBJ whole genome shotgun (WGS) entry which is preliminary data.</text>
</comment>
<sequence>MAQDGSDVVLSVQLSASVAQAPVMKLSTRDIRRVQDDRQAQMLTGQSPVDTQGPMTLHGRHVR</sequence>
<dbReference type="AlphaFoldDB" id="A0A1Q8SRD7"/>
<dbReference type="EMBL" id="MSDO01000017">
    <property type="protein sequence ID" value="OLO03977.1"/>
    <property type="molecule type" value="Genomic_DNA"/>
</dbReference>